<proteinExistence type="predicted"/>
<accession>A0A2U1Q904</accession>
<feature type="domain" description="Piwi" evidence="2">
    <location>
        <begin position="11"/>
        <end position="124"/>
    </location>
</feature>
<gene>
    <name evidence="3" type="ORF">CTI12_AA062180</name>
</gene>
<dbReference type="STRING" id="35608.A0A2U1Q904"/>
<dbReference type="AlphaFoldDB" id="A0A2U1Q904"/>
<dbReference type="SUPFAM" id="SSF53098">
    <property type="entry name" value="Ribonuclease H-like"/>
    <property type="match status" value="1"/>
</dbReference>
<name>A0A2U1Q904_ARTAN</name>
<evidence type="ECO:0000259" key="2">
    <source>
        <dbReference type="PROSITE" id="PS50822"/>
    </source>
</evidence>
<comment type="caution">
    <text evidence="3">The sequence shown here is derived from an EMBL/GenBank/DDBJ whole genome shotgun (WGS) entry which is preliminary data.</text>
</comment>
<evidence type="ECO:0000256" key="1">
    <source>
        <dbReference type="SAM" id="SignalP"/>
    </source>
</evidence>
<sequence>MTSDWFLCCIFVQVVASMDSSASKYGAILCPQPPWTEIINDIGSLLKDLVAFYNQNLQRTPSRILYYRNGENDTQFQTVIETEVASVLKACKSFNIRCQPKVNCIVVEKRRHIRFFSRDTDDGNLLKGTLTEFYHCSANAQMGDSRLNRYVLLSNGDGFTANQLQEIIYVSCLPCLLCPLCCSERSGVP</sequence>
<organism evidence="3 4">
    <name type="scientific">Artemisia annua</name>
    <name type="common">Sweet wormwood</name>
    <dbReference type="NCBI Taxonomy" id="35608"/>
    <lineage>
        <taxon>Eukaryota</taxon>
        <taxon>Viridiplantae</taxon>
        <taxon>Streptophyta</taxon>
        <taxon>Embryophyta</taxon>
        <taxon>Tracheophyta</taxon>
        <taxon>Spermatophyta</taxon>
        <taxon>Magnoliopsida</taxon>
        <taxon>eudicotyledons</taxon>
        <taxon>Gunneridae</taxon>
        <taxon>Pentapetalae</taxon>
        <taxon>asterids</taxon>
        <taxon>campanulids</taxon>
        <taxon>Asterales</taxon>
        <taxon>Asteraceae</taxon>
        <taxon>Asteroideae</taxon>
        <taxon>Anthemideae</taxon>
        <taxon>Artemisiinae</taxon>
        <taxon>Artemisia</taxon>
    </lineage>
</organism>
<protein>
    <recommendedName>
        <fullName evidence="2">Piwi domain-containing protein</fullName>
    </recommendedName>
</protein>
<dbReference type="InterPro" id="IPR036397">
    <property type="entry name" value="RNaseH_sf"/>
</dbReference>
<evidence type="ECO:0000313" key="3">
    <source>
        <dbReference type="EMBL" id="PWA94453.1"/>
    </source>
</evidence>
<dbReference type="OrthoDB" id="10252740at2759"/>
<dbReference type="InterPro" id="IPR012337">
    <property type="entry name" value="RNaseH-like_sf"/>
</dbReference>
<feature type="chain" id="PRO_5015587815" description="Piwi domain-containing protein" evidence="1">
    <location>
        <begin position="18"/>
        <end position="189"/>
    </location>
</feature>
<reference evidence="3 4" key="1">
    <citation type="journal article" date="2018" name="Mol. Plant">
        <title>The genome of Artemisia annua provides insight into the evolution of Asteraceae family and artemisinin biosynthesis.</title>
        <authorList>
            <person name="Shen Q."/>
            <person name="Zhang L."/>
            <person name="Liao Z."/>
            <person name="Wang S."/>
            <person name="Yan T."/>
            <person name="Shi P."/>
            <person name="Liu M."/>
            <person name="Fu X."/>
            <person name="Pan Q."/>
            <person name="Wang Y."/>
            <person name="Lv Z."/>
            <person name="Lu X."/>
            <person name="Zhang F."/>
            <person name="Jiang W."/>
            <person name="Ma Y."/>
            <person name="Chen M."/>
            <person name="Hao X."/>
            <person name="Li L."/>
            <person name="Tang Y."/>
            <person name="Lv G."/>
            <person name="Zhou Y."/>
            <person name="Sun X."/>
            <person name="Brodelius P.E."/>
            <person name="Rose J.K.C."/>
            <person name="Tang K."/>
        </authorList>
    </citation>
    <scope>NUCLEOTIDE SEQUENCE [LARGE SCALE GENOMIC DNA]</scope>
    <source>
        <strain evidence="4">cv. Huhao1</strain>
        <tissue evidence="3">Leaf</tissue>
    </source>
</reference>
<evidence type="ECO:0000313" key="4">
    <source>
        <dbReference type="Proteomes" id="UP000245207"/>
    </source>
</evidence>
<dbReference type="GO" id="GO:0003676">
    <property type="term" value="F:nucleic acid binding"/>
    <property type="evidence" value="ECO:0007669"/>
    <property type="project" value="InterPro"/>
</dbReference>
<dbReference type="Gene3D" id="3.30.420.10">
    <property type="entry name" value="Ribonuclease H-like superfamily/Ribonuclease H"/>
    <property type="match status" value="1"/>
</dbReference>
<keyword evidence="1" id="KW-0732">Signal</keyword>
<dbReference type="Proteomes" id="UP000245207">
    <property type="component" value="Unassembled WGS sequence"/>
</dbReference>
<dbReference type="PANTHER" id="PTHR22891">
    <property type="entry name" value="EUKARYOTIC TRANSLATION INITIATION FACTOR 2C"/>
    <property type="match status" value="1"/>
</dbReference>
<keyword evidence="4" id="KW-1185">Reference proteome</keyword>
<dbReference type="SMART" id="SM00950">
    <property type="entry name" value="Piwi"/>
    <property type="match status" value="1"/>
</dbReference>
<feature type="signal peptide" evidence="1">
    <location>
        <begin position="1"/>
        <end position="17"/>
    </location>
</feature>
<dbReference type="Pfam" id="PF02171">
    <property type="entry name" value="Piwi"/>
    <property type="match status" value="1"/>
</dbReference>
<dbReference type="EMBL" id="PKPP01000314">
    <property type="protein sequence ID" value="PWA94453.1"/>
    <property type="molecule type" value="Genomic_DNA"/>
</dbReference>
<dbReference type="InterPro" id="IPR003165">
    <property type="entry name" value="Piwi"/>
</dbReference>
<dbReference type="PROSITE" id="PS50822">
    <property type="entry name" value="PIWI"/>
    <property type="match status" value="1"/>
</dbReference>